<dbReference type="GO" id="GO:0004467">
    <property type="term" value="F:long-chain fatty acid-CoA ligase activity"/>
    <property type="evidence" value="ECO:0007669"/>
    <property type="project" value="UniProtKB-EC"/>
</dbReference>
<dbReference type="EC" id="6.2.1.3" evidence="3"/>
<accession>A0A6J5GEE6</accession>
<name>A0A6J5GEE6_9BURK</name>
<dbReference type="Pfam" id="PF00501">
    <property type="entry name" value="AMP-binding"/>
    <property type="match status" value="1"/>
</dbReference>
<organism evidence="3 4">
    <name type="scientific">Paraburkholderia caffeinitolerans</name>
    <dbReference type="NCBI Taxonomy" id="1723730"/>
    <lineage>
        <taxon>Bacteria</taxon>
        <taxon>Pseudomonadati</taxon>
        <taxon>Pseudomonadota</taxon>
        <taxon>Betaproteobacteria</taxon>
        <taxon>Burkholderiales</taxon>
        <taxon>Burkholderiaceae</taxon>
        <taxon>Paraburkholderia</taxon>
    </lineage>
</organism>
<keyword evidence="1 3" id="KW-0436">Ligase</keyword>
<gene>
    <name evidence="3" type="primary">fadD_2</name>
    <name evidence="3" type="ORF">LMG28688_04589</name>
</gene>
<dbReference type="InterPro" id="IPR000873">
    <property type="entry name" value="AMP-dep_synth/lig_dom"/>
</dbReference>
<dbReference type="AlphaFoldDB" id="A0A6J5GEE6"/>
<keyword evidence="4" id="KW-1185">Reference proteome</keyword>
<evidence type="ECO:0000259" key="2">
    <source>
        <dbReference type="Pfam" id="PF00501"/>
    </source>
</evidence>
<dbReference type="PANTHER" id="PTHR43767">
    <property type="entry name" value="LONG-CHAIN-FATTY-ACID--COA LIGASE"/>
    <property type="match status" value="1"/>
</dbReference>
<sequence length="312" mass="33325">MGRELSYAELDARSRHLAGWLQSHGLERGARVAVMLPNLLQYPVALVAILRAGYTAVNIDPRCTACELEHRLIDSGAQVIVLLDACLPALRAMQPNKVVRHAVVTSVGEMLGVRGPAHAGESPGMTCTGFGAAIALGAEAGFRPVRLAADDIAVLQYTDGAAGVSMSTALRHRDLIVNLLQWQAWCEPVYRLRAGIEQRVTVAALPLYHPFGLTVCGLLTMRCGGLGILIPDARDVPGIVKTLRGYKIHSFPGDETLYEALLNEPEFARLDFSELADAGVEGAVLPPAIAIRWEAVTGVPIASRDGALLLVS</sequence>
<dbReference type="EMBL" id="CADIKL010000026">
    <property type="protein sequence ID" value="CAB3797703.1"/>
    <property type="molecule type" value="Genomic_DNA"/>
</dbReference>
<reference evidence="3 4" key="1">
    <citation type="submission" date="2020-04" db="EMBL/GenBank/DDBJ databases">
        <authorList>
            <person name="De Canck E."/>
        </authorList>
    </citation>
    <scope>NUCLEOTIDE SEQUENCE [LARGE SCALE GENOMIC DNA]</scope>
    <source>
        <strain evidence="3 4">LMG 28688</strain>
    </source>
</reference>
<evidence type="ECO:0000256" key="1">
    <source>
        <dbReference type="ARBA" id="ARBA00022598"/>
    </source>
</evidence>
<proteinExistence type="predicted"/>
<feature type="domain" description="AMP-dependent synthetase/ligase" evidence="2">
    <location>
        <begin position="2"/>
        <end position="301"/>
    </location>
</feature>
<dbReference type="Proteomes" id="UP000494119">
    <property type="component" value="Unassembled WGS sequence"/>
</dbReference>
<dbReference type="InterPro" id="IPR042099">
    <property type="entry name" value="ANL_N_sf"/>
</dbReference>
<dbReference type="PANTHER" id="PTHR43767:SF8">
    <property type="entry name" value="LONG-CHAIN-FATTY-ACID--COA LIGASE"/>
    <property type="match status" value="1"/>
</dbReference>
<dbReference type="InterPro" id="IPR050237">
    <property type="entry name" value="ATP-dep_AMP-bd_enzyme"/>
</dbReference>
<dbReference type="SUPFAM" id="SSF56801">
    <property type="entry name" value="Acetyl-CoA synthetase-like"/>
    <property type="match status" value="1"/>
</dbReference>
<evidence type="ECO:0000313" key="4">
    <source>
        <dbReference type="Proteomes" id="UP000494119"/>
    </source>
</evidence>
<evidence type="ECO:0000313" key="3">
    <source>
        <dbReference type="EMBL" id="CAB3797703.1"/>
    </source>
</evidence>
<protein>
    <submittedName>
        <fullName evidence="3">Long-chain-fatty-acid--CoA ligase</fullName>
        <ecNumber evidence="3">6.2.1.3</ecNumber>
    </submittedName>
</protein>
<dbReference type="Gene3D" id="3.40.50.12780">
    <property type="entry name" value="N-terminal domain of ligase-like"/>
    <property type="match status" value="1"/>
</dbReference>